<evidence type="ECO:0000313" key="2">
    <source>
        <dbReference type="EMBL" id="KAF9525502.1"/>
    </source>
</evidence>
<comment type="caution">
    <text evidence="2">The sequence shown here is derived from an EMBL/GenBank/DDBJ whole genome shotgun (WGS) entry which is preliminary data.</text>
</comment>
<evidence type="ECO:0000256" key="1">
    <source>
        <dbReference type="SAM" id="MobiDB-lite"/>
    </source>
</evidence>
<evidence type="ECO:0000313" key="3">
    <source>
        <dbReference type="Proteomes" id="UP000807306"/>
    </source>
</evidence>
<protein>
    <submittedName>
        <fullName evidence="2">Uncharacterized protein</fullName>
    </submittedName>
</protein>
<dbReference type="OrthoDB" id="68483at2759"/>
<feature type="non-terminal residue" evidence="2">
    <location>
        <position position="1"/>
    </location>
</feature>
<feature type="region of interest" description="Disordered" evidence="1">
    <location>
        <begin position="98"/>
        <end position="126"/>
    </location>
</feature>
<keyword evidence="3" id="KW-1185">Reference proteome</keyword>
<gene>
    <name evidence="2" type="ORF">CPB83DRAFT_772039</name>
</gene>
<proteinExistence type="predicted"/>
<dbReference type="EMBL" id="MU157883">
    <property type="protein sequence ID" value="KAF9525502.1"/>
    <property type="molecule type" value="Genomic_DNA"/>
</dbReference>
<accession>A0A9P6EAI1</accession>
<name>A0A9P6EAI1_9AGAR</name>
<dbReference type="Proteomes" id="UP000807306">
    <property type="component" value="Unassembled WGS sequence"/>
</dbReference>
<reference evidence="2" key="1">
    <citation type="submission" date="2020-11" db="EMBL/GenBank/DDBJ databases">
        <authorList>
            <consortium name="DOE Joint Genome Institute"/>
            <person name="Ahrendt S."/>
            <person name="Riley R."/>
            <person name="Andreopoulos W."/>
            <person name="Labutti K."/>
            <person name="Pangilinan J."/>
            <person name="Ruiz-Duenas F.J."/>
            <person name="Barrasa J.M."/>
            <person name="Sanchez-Garcia M."/>
            <person name="Camarero S."/>
            <person name="Miyauchi S."/>
            <person name="Serrano A."/>
            <person name="Linde D."/>
            <person name="Babiker R."/>
            <person name="Drula E."/>
            <person name="Ayuso-Fernandez I."/>
            <person name="Pacheco R."/>
            <person name="Padilla G."/>
            <person name="Ferreira P."/>
            <person name="Barriuso J."/>
            <person name="Kellner H."/>
            <person name="Castanera R."/>
            <person name="Alfaro M."/>
            <person name="Ramirez L."/>
            <person name="Pisabarro A.G."/>
            <person name="Kuo A."/>
            <person name="Tritt A."/>
            <person name="Lipzen A."/>
            <person name="He G."/>
            <person name="Yan M."/>
            <person name="Ng V."/>
            <person name="Cullen D."/>
            <person name="Martin F."/>
            <person name="Rosso M.-N."/>
            <person name="Henrissat B."/>
            <person name="Hibbett D."/>
            <person name="Martinez A.T."/>
            <person name="Grigoriev I.V."/>
        </authorList>
    </citation>
    <scope>NUCLEOTIDE SEQUENCE</scope>
    <source>
        <strain evidence="2">CBS 506.95</strain>
    </source>
</reference>
<dbReference type="AlphaFoldDB" id="A0A9P6EAI1"/>
<organism evidence="2 3">
    <name type="scientific">Crepidotus variabilis</name>
    <dbReference type="NCBI Taxonomy" id="179855"/>
    <lineage>
        <taxon>Eukaryota</taxon>
        <taxon>Fungi</taxon>
        <taxon>Dikarya</taxon>
        <taxon>Basidiomycota</taxon>
        <taxon>Agaricomycotina</taxon>
        <taxon>Agaricomycetes</taxon>
        <taxon>Agaricomycetidae</taxon>
        <taxon>Agaricales</taxon>
        <taxon>Agaricineae</taxon>
        <taxon>Crepidotaceae</taxon>
        <taxon>Crepidotus</taxon>
    </lineage>
</organism>
<sequence>NLFIAPPFSSRDDLLEVRNFSLDDARRPYDDLTSSPYHVEPYPQRYSHDVPVLDTPARHKVEGVYDRFLMATSGVKRLGKGYQSESLAASTNKTSGGIGLGLHVPQNKTRPFYSTRKPMPPPVSSEDLRRMTASVDELGNLTHAAENQDDSLPAKDGFMRKAMKLMVPKANSSKRMSRIS</sequence>